<sequence>MRSEGLPFANVQRMIATAVLAFVACTVFASPRVYPTGVTIYDPSRAYNCFVSFSSLDGSTHLIDMDGNEVHRWPHVGLPGEVIDPNLTGGKRGHVLLQLSDTSDPRGGIFTNRTVGELDWDGNTVWEWGTQAPGGAVRQNHDWQRLPNGNTLLLVTIPQAVKGLGPKEIGDQAIYEVTPDGKLVWQWVAGDHLKEFGFSADGMRYLRERIKRNPPEPYGYLEINDMQVLGPNHWFDEGDKRFDPKNIMIDTRKGNVVLIIERKTGKVVWRLGPYFKGSEYSPDQRIGNKTLPRPVDQISGQHNAHIIPKGLPGAGHLLLFDDEGGAGFPPAALGIYAGSRILEIDPVKEEIVWQYNGENSGRPTWTFFSSFVSSARRLPNGNTLIDEGMNGRIFQITPDGTIVWEYVTPYVGRSTIDGKPFANSLTYRAQPVPYDWAPEGTPHLEKPVKELDVTKFRVP</sequence>
<dbReference type="InterPro" id="IPR010262">
    <property type="entry name" value="Arylsulfotransferase_bact"/>
</dbReference>
<accession>A0A4Q0T4H1</accession>
<keyword evidence="2" id="KW-1185">Reference proteome</keyword>
<protein>
    <submittedName>
        <fullName evidence="1">Putative PQQ enzyme repeat</fullName>
    </submittedName>
</protein>
<reference evidence="1 2" key="1">
    <citation type="submission" date="2018-11" db="EMBL/GenBank/DDBJ databases">
        <authorList>
            <person name="Mardanov A.V."/>
            <person name="Ravin N.V."/>
            <person name="Dedysh S.N."/>
        </authorList>
    </citation>
    <scope>NUCLEOTIDE SEQUENCE [LARGE SCALE GENOMIC DNA]</scope>
    <source>
        <strain evidence="1 2">AF10</strain>
    </source>
</reference>
<gene>
    <name evidence="1" type="ORF">GRAN_0248</name>
</gene>
<dbReference type="PROSITE" id="PS51257">
    <property type="entry name" value="PROKAR_LIPOPROTEIN"/>
    <property type="match status" value="1"/>
</dbReference>
<dbReference type="OrthoDB" id="264813at2"/>
<dbReference type="EMBL" id="RDSM01000001">
    <property type="protein sequence ID" value="RXH56938.1"/>
    <property type="molecule type" value="Genomic_DNA"/>
</dbReference>
<dbReference type="Proteomes" id="UP000289437">
    <property type="component" value="Unassembled WGS sequence"/>
</dbReference>
<organism evidence="1 2">
    <name type="scientific">Granulicella sibirica</name>
    <dbReference type="NCBI Taxonomy" id="2479048"/>
    <lineage>
        <taxon>Bacteria</taxon>
        <taxon>Pseudomonadati</taxon>
        <taxon>Acidobacteriota</taxon>
        <taxon>Terriglobia</taxon>
        <taxon>Terriglobales</taxon>
        <taxon>Acidobacteriaceae</taxon>
        <taxon>Granulicella</taxon>
    </lineage>
</organism>
<comment type="caution">
    <text evidence="1">The sequence shown here is derived from an EMBL/GenBank/DDBJ whole genome shotgun (WGS) entry which is preliminary data.</text>
</comment>
<dbReference type="AlphaFoldDB" id="A0A4Q0T4H1"/>
<name>A0A4Q0T4H1_9BACT</name>
<dbReference type="InterPro" id="IPR053143">
    <property type="entry name" value="Arylsulfate_ST"/>
</dbReference>
<dbReference type="RefSeq" id="WP_128911186.1">
    <property type="nucleotide sequence ID" value="NZ_RDSM01000001.1"/>
</dbReference>
<evidence type="ECO:0000313" key="1">
    <source>
        <dbReference type="EMBL" id="RXH56938.1"/>
    </source>
</evidence>
<dbReference type="PANTHER" id="PTHR35340">
    <property type="entry name" value="PQQ ENZYME REPEAT PROTEIN-RELATED"/>
    <property type="match status" value="1"/>
</dbReference>
<evidence type="ECO:0000313" key="2">
    <source>
        <dbReference type="Proteomes" id="UP000289437"/>
    </source>
</evidence>
<dbReference type="GO" id="GO:0004062">
    <property type="term" value="F:aryl sulfotransferase activity"/>
    <property type="evidence" value="ECO:0007669"/>
    <property type="project" value="InterPro"/>
</dbReference>
<proteinExistence type="predicted"/>
<reference evidence="2" key="2">
    <citation type="submission" date="2019-02" db="EMBL/GenBank/DDBJ databases">
        <title>Granulicella sibirica sp. nov., a psychrotolerant acidobacterium isolated from an organic soil layer in forested tundra, West Siberia.</title>
        <authorList>
            <person name="Oshkin I.Y."/>
            <person name="Kulichevskaya I.S."/>
            <person name="Rijpstra W.I.C."/>
            <person name="Sinninghe Damste J.S."/>
            <person name="Rakitin A.L."/>
            <person name="Ravin N.V."/>
            <person name="Dedysh S.N."/>
        </authorList>
    </citation>
    <scope>NUCLEOTIDE SEQUENCE [LARGE SCALE GENOMIC DNA]</scope>
    <source>
        <strain evidence="2">AF10</strain>
    </source>
</reference>
<dbReference type="Pfam" id="PF05935">
    <property type="entry name" value="Arylsulfotrans"/>
    <property type="match status" value="1"/>
</dbReference>
<dbReference type="SUPFAM" id="SSF101898">
    <property type="entry name" value="NHL repeat"/>
    <property type="match status" value="1"/>
</dbReference>
<dbReference type="PANTHER" id="PTHR35340:SF5">
    <property type="entry name" value="ASST-DOMAIN-CONTAINING PROTEIN"/>
    <property type="match status" value="1"/>
</dbReference>